<keyword evidence="3" id="KW-1185">Reference proteome</keyword>
<proteinExistence type="predicted"/>
<comment type="caution">
    <text evidence="2">The sequence shown here is derived from an EMBL/GenBank/DDBJ whole genome shotgun (WGS) entry which is preliminary data.</text>
</comment>
<organism evidence="2 3">
    <name type="scientific">Hydrangea phyllody phytoplasma</name>
    <dbReference type="NCBI Taxonomy" id="238673"/>
    <lineage>
        <taxon>Bacteria</taxon>
        <taxon>Bacillati</taxon>
        <taxon>Mycoplasmatota</taxon>
        <taxon>Mollicutes</taxon>
        <taxon>Acholeplasmatales</taxon>
        <taxon>Acholeplasmataceae</taxon>
        <taxon>Candidatus Phytoplasma</taxon>
        <taxon>16SrI (Aster yellows group)</taxon>
    </lineage>
</organism>
<sequence>MEKVDKFMFFWANKVIYVTSGFIVGSVLRTSLYFRSLLNEPKYILKKGSSTTINNISNKVIGKDVLMPPSLSDNLMHLWFDFINKQTKTLIQIL</sequence>
<gene>
    <name evidence="2" type="ORF">HPP_1660</name>
</gene>
<dbReference type="EMBL" id="BMZZ01000002">
    <property type="protein sequence ID" value="GFZ75208.1"/>
    <property type="molecule type" value="Genomic_DNA"/>
</dbReference>
<protein>
    <submittedName>
        <fullName evidence="2">Uncharacterized protein</fullName>
    </submittedName>
</protein>
<keyword evidence="1" id="KW-0812">Transmembrane</keyword>
<accession>A0ABQ1EIV5</accession>
<dbReference type="Proteomes" id="UP000677853">
    <property type="component" value="Unassembled WGS sequence"/>
</dbReference>
<feature type="transmembrane region" description="Helical" evidence="1">
    <location>
        <begin position="15"/>
        <end position="34"/>
    </location>
</feature>
<evidence type="ECO:0000313" key="3">
    <source>
        <dbReference type="Proteomes" id="UP000677853"/>
    </source>
</evidence>
<name>A0ABQ1EIV5_9MOLU</name>
<keyword evidence="1" id="KW-1133">Transmembrane helix</keyword>
<keyword evidence="1" id="KW-0472">Membrane</keyword>
<evidence type="ECO:0000313" key="2">
    <source>
        <dbReference type="EMBL" id="GFZ75208.1"/>
    </source>
</evidence>
<evidence type="ECO:0000256" key="1">
    <source>
        <dbReference type="SAM" id="Phobius"/>
    </source>
</evidence>
<reference evidence="2 3" key="1">
    <citation type="journal article" date="2021" name="J. Gen. Plant Pathol.">
        <title>Enrichment of phytoplasma genome DNA through a methyl-CpG binding domain-mediated method for efficient genome sequencing.</title>
        <authorList>
            <person name="Nijo T."/>
            <person name="Iwabuchi N."/>
            <person name="Tokuda R."/>
            <person name="Suzuki T."/>
            <person name="Matsumoto O."/>
            <person name="Miyazaki A."/>
            <person name="Maejima K."/>
            <person name="Oshima K."/>
            <person name="Namba S."/>
            <person name="Yamaji Y."/>
        </authorList>
    </citation>
    <scope>NUCLEOTIDE SEQUENCE [LARGE SCALE GENOMIC DNA]</scope>
    <source>
        <strain evidence="2 3">HP</strain>
    </source>
</reference>